<proteinExistence type="predicted"/>
<organism evidence="1 2">
    <name type="scientific">Pelotomaculum thermopropionicum (strain DSM 13744 / JCM 10971 / SI)</name>
    <dbReference type="NCBI Taxonomy" id="370438"/>
    <lineage>
        <taxon>Bacteria</taxon>
        <taxon>Bacillati</taxon>
        <taxon>Bacillota</taxon>
        <taxon>Clostridia</taxon>
        <taxon>Eubacteriales</taxon>
        <taxon>Desulfotomaculaceae</taxon>
        <taxon>Pelotomaculum</taxon>
    </lineage>
</organism>
<name>A5D3Z9_PELTS</name>
<evidence type="ECO:0008006" key="3">
    <source>
        <dbReference type="Google" id="ProtNLM"/>
    </source>
</evidence>
<sequence>MRDDGQMMIIFLPWCPVDKEYAGNGIRLIPYSNAAPVGGASEHEAITKIFAIYRDLRGRPIKQAALVQYQDRPLTADLGEAELREVFEFVELACFAALAKRDFFREPGFYCNRDHFTCFAQSFNDSPEMVVFETPWGRGAGTRLSGWSLDKPLIITVPEHVPLNQKITVDGTLLKALVSLQAKLRGSNSHKEQKKWGRWRASVECFNWANTDRSFLPYTVEWVLMCGAFERILDAESKAEDIVEKFTNILVPPAEIKASSSGRKSAKFRTNADFPLRQEWMREFYRLRDNLAHGWLEPCPQQPAAWLVGEHLTLARLAFPLIVKVLLENEGLYQLTQEDKTWLSAFEEVADAQFLERSETAVEGEDSVVEKIRQRHFWKVVKTEVLVRMERLSQKGRDQDGRPERGNGGL</sequence>
<dbReference type="AlphaFoldDB" id="A5D3Z9"/>
<dbReference type="KEGG" id="pth:PTH_0861"/>
<dbReference type="HOGENOM" id="CLU_670566_0_0_9"/>
<evidence type="ECO:0000313" key="1">
    <source>
        <dbReference type="EMBL" id="BAF59042.1"/>
    </source>
</evidence>
<dbReference type="Proteomes" id="UP000006556">
    <property type="component" value="Chromosome"/>
</dbReference>
<protein>
    <recommendedName>
        <fullName evidence="3">Apea-like HEPN domain-containing protein</fullName>
    </recommendedName>
</protein>
<keyword evidence="2" id="KW-1185">Reference proteome</keyword>
<accession>A5D3Z9</accession>
<reference evidence="2" key="1">
    <citation type="journal article" date="2008" name="Genome Res.">
        <title>The genome of Pelotomaculum thermopropionicum reveals niche-associated evolution in anaerobic microbiota.</title>
        <authorList>
            <person name="Kosaka T."/>
            <person name="Kato S."/>
            <person name="Shimoyama T."/>
            <person name="Ishii S."/>
            <person name="Abe T."/>
            <person name="Watanabe K."/>
        </authorList>
    </citation>
    <scope>NUCLEOTIDE SEQUENCE [LARGE SCALE GENOMIC DNA]</scope>
    <source>
        <strain evidence="2">DSM 13744 / JCM 10971 / SI</strain>
    </source>
</reference>
<dbReference type="EMBL" id="AP009389">
    <property type="protein sequence ID" value="BAF59042.1"/>
    <property type="molecule type" value="Genomic_DNA"/>
</dbReference>
<gene>
    <name evidence="1" type="ordered locus">PTH_0861</name>
</gene>
<evidence type="ECO:0000313" key="2">
    <source>
        <dbReference type="Proteomes" id="UP000006556"/>
    </source>
</evidence>
<dbReference type="eggNOG" id="ENOG502ZDB4">
    <property type="taxonomic scope" value="Bacteria"/>
</dbReference>
<dbReference type="STRING" id="370438.PTH_0861"/>